<sequence>MARRKKRKSTFLILLLVLLLGTAGGAWWISPTKDLDLGYRPLDVKDKVLRMVETREPRMFLNADEVAQLSKKNLITYLNTHHVGVDVTGAEFRMQGKQMIADINGKWGVLPFGAQLEFQMKSSGSHIVLGHTSTSVRGWEVPQGLFHLQPITISLKDYLPDMLTVKNIEFLAEGLQLSFTIDWMNIPSLF</sequence>
<evidence type="ECO:0008006" key="3">
    <source>
        <dbReference type="Google" id="ProtNLM"/>
    </source>
</evidence>
<keyword evidence="2" id="KW-1185">Reference proteome</keyword>
<accession>A0A848M9C0</accession>
<dbReference type="AlphaFoldDB" id="A0A848M9C0"/>
<evidence type="ECO:0000313" key="1">
    <source>
        <dbReference type="EMBL" id="NMO97275.1"/>
    </source>
</evidence>
<proteinExistence type="predicted"/>
<comment type="caution">
    <text evidence="1">The sequence shown here is derived from an EMBL/GenBank/DDBJ whole genome shotgun (WGS) entry which is preliminary data.</text>
</comment>
<protein>
    <recommendedName>
        <fullName evidence="3">DUF2140 family protein</fullName>
    </recommendedName>
</protein>
<dbReference type="Proteomes" id="UP000565468">
    <property type="component" value="Unassembled WGS sequence"/>
</dbReference>
<name>A0A848M9C0_PAELE</name>
<organism evidence="1 2">
    <name type="scientific">Paenibacillus lemnae</name>
    <dbReference type="NCBI Taxonomy" id="1330551"/>
    <lineage>
        <taxon>Bacteria</taxon>
        <taxon>Bacillati</taxon>
        <taxon>Bacillota</taxon>
        <taxon>Bacilli</taxon>
        <taxon>Bacillales</taxon>
        <taxon>Paenibacillaceae</taxon>
        <taxon>Paenibacillus</taxon>
    </lineage>
</organism>
<reference evidence="1 2" key="1">
    <citation type="submission" date="2020-04" db="EMBL/GenBank/DDBJ databases">
        <title>Paenibacillus algicola sp. nov., a novel marine bacterium producing alginate lyase.</title>
        <authorList>
            <person name="Huang H."/>
        </authorList>
    </citation>
    <scope>NUCLEOTIDE SEQUENCE [LARGE SCALE GENOMIC DNA]</scope>
    <source>
        <strain evidence="1 2">L7-75</strain>
    </source>
</reference>
<evidence type="ECO:0000313" key="2">
    <source>
        <dbReference type="Proteomes" id="UP000565468"/>
    </source>
</evidence>
<gene>
    <name evidence="1" type="ORF">HII30_16035</name>
</gene>
<dbReference type="EMBL" id="JABBPN010000016">
    <property type="protein sequence ID" value="NMO97275.1"/>
    <property type="molecule type" value="Genomic_DNA"/>
</dbReference>
<dbReference type="RefSeq" id="WP_169506057.1">
    <property type="nucleotide sequence ID" value="NZ_JABBPN010000016.1"/>
</dbReference>